<sequence length="253" mass="26554">MTMKTRCVLVALATLGATAHAQNLAPVTPYRPSVSTPAQLPALGQLEFEFGVLAARGGQPLRDSLPYTFKLAFDKDWGVLLGGEAVVRTRDGGATATGIGDTSLVLKRAFIVNDTTAFGLELGVKAPTASSAIGSGKADWTINTIYSRDFGDLHMDANLNATRLGAPDPGAARMQTGASASFSVPLDERWSATWELSGLYNAGAPATAQMLAALGYMPDKRLALDIGFTRGLTPGTAHWSLFTGMVVPLANLR</sequence>
<reference evidence="2 3" key="1">
    <citation type="submission" date="2022-08" db="EMBL/GenBank/DDBJ databases">
        <title>Reclassification of Massilia species as members of the genera Telluria, Duganella, Pseudoduganella, Mokoshia gen. nov. and Zemynaea gen. nov. using orthogonal and non-orthogonal genome-based approaches.</title>
        <authorList>
            <person name="Bowman J.P."/>
        </authorList>
    </citation>
    <scope>NUCLEOTIDE SEQUENCE [LARGE SCALE GENOMIC DNA]</scope>
    <source>
        <strain evidence="2 3">JCM 31607</strain>
    </source>
</reference>
<feature type="chain" id="PRO_5046861078" evidence="1">
    <location>
        <begin position="22"/>
        <end position="253"/>
    </location>
</feature>
<keyword evidence="1" id="KW-0732">Signal</keyword>
<dbReference type="EMBL" id="JANUGV010000002">
    <property type="protein sequence ID" value="MCS0608405.1"/>
    <property type="molecule type" value="Genomic_DNA"/>
</dbReference>
<evidence type="ECO:0000313" key="3">
    <source>
        <dbReference type="Proteomes" id="UP001205861"/>
    </source>
</evidence>
<dbReference type="Proteomes" id="UP001205861">
    <property type="component" value="Unassembled WGS sequence"/>
</dbReference>
<accession>A0ABT2BIW9</accession>
<evidence type="ECO:0000313" key="2">
    <source>
        <dbReference type="EMBL" id="MCS0608405.1"/>
    </source>
</evidence>
<evidence type="ECO:0000256" key="1">
    <source>
        <dbReference type="SAM" id="SignalP"/>
    </source>
</evidence>
<comment type="caution">
    <text evidence="2">The sequence shown here is derived from an EMBL/GenBank/DDBJ whole genome shotgun (WGS) entry which is preliminary data.</text>
</comment>
<organism evidence="2 3">
    <name type="scientific">Massilia solisilvae</name>
    <dbReference type="NCBI Taxonomy" id="1811225"/>
    <lineage>
        <taxon>Bacteria</taxon>
        <taxon>Pseudomonadati</taxon>
        <taxon>Pseudomonadota</taxon>
        <taxon>Betaproteobacteria</taxon>
        <taxon>Burkholderiales</taxon>
        <taxon>Oxalobacteraceae</taxon>
        <taxon>Telluria group</taxon>
        <taxon>Massilia</taxon>
    </lineage>
</organism>
<keyword evidence="3" id="KW-1185">Reference proteome</keyword>
<name>A0ABT2BIW9_9BURK</name>
<proteinExistence type="predicted"/>
<feature type="signal peptide" evidence="1">
    <location>
        <begin position="1"/>
        <end position="21"/>
    </location>
</feature>
<protein>
    <submittedName>
        <fullName evidence="2">Transporter</fullName>
    </submittedName>
</protein>
<gene>
    <name evidence="2" type="ORF">NX773_09550</name>
</gene>
<dbReference type="RefSeq" id="WP_258856105.1">
    <property type="nucleotide sequence ID" value="NZ_JANUGV010000002.1"/>
</dbReference>